<accession>A0AAQ3W825</accession>
<organism evidence="2 3">
    <name type="scientific">Candidatus Enterococcus palustris</name>
    <dbReference type="NCBI Taxonomy" id="1834189"/>
    <lineage>
        <taxon>Bacteria</taxon>
        <taxon>Bacillati</taxon>
        <taxon>Bacillota</taxon>
        <taxon>Bacilli</taxon>
        <taxon>Lactobacillales</taxon>
        <taxon>Enterococcaceae</taxon>
        <taxon>Enterococcus</taxon>
    </lineage>
</organism>
<evidence type="ECO:0008006" key="4">
    <source>
        <dbReference type="Google" id="ProtNLM"/>
    </source>
</evidence>
<dbReference type="NCBIfam" id="NF041013">
    <property type="entry name" value="T4P_ComGE"/>
    <property type="match status" value="1"/>
</dbReference>
<feature type="transmembrane region" description="Helical" evidence="1">
    <location>
        <begin position="12"/>
        <end position="33"/>
    </location>
</feature>
<reference evidence="2 3" key="2">
    <citation type="submission" date="2024-03" db="EMBL/GenBank/DDBJ databases">
        <title>The Genome Sequence of Enterococcus sp. DIV0205d.</title>
        <authorList>
            <consortium name="The Broad Institute Genomics Platform"/>
            <consortium name="The Broad Institute Microbial Omics Core"/>
            <consortium name="The Broad Institute Genomic Center for Infectious Diseases"/>
            <person name="Earl A."/>
            <person name="Manson A."/>
            <person name="Gilmore M."/>
            <person name="Schwartman J."/>
            <person name="Shea T."/>
            <person name="Abouelleil A."/>
            <person name="Cao P."/>
            <person name="Chapman S."/>
            <person name="Cusick C."/>
            <person name="Young S."/>
            <person name="Neafsey D."/>
            <person name="Nusbaum C."/>
            <person name="Birren B."/>
        </authorList>
    </citation>
    <scope>NUCLEOTIDE SEQUENCE [LARGE SCALE GENOMIC DNA]</scope>
    <source>
        <strain evidence="2 3">7F3_DIV0205</strain>
    </source>
</reference>
<keyword evidence="1" id="KW-1133">Transmembrane helix</keyword>
<evidence type="ECO:0000313" key="3">
    <source>
        <dbReference type="Proteomes" id="UP000194948"/>
    </source>
</evidence>
<proteinExistence type="predicted"/>
<evidence type="ECO:0000256" key="1">
    <source>
        <dbReference type="SAM" id="Phobius"/>
    </source>
</evidence>
<keyword evidence="3" id="KW-1185">Reference proteome</keyword>
<dbReference type="EMBL" id="CP147244">
    <property type="protein sequence ID" value="WYK00288.1"/>
    <property type="molecule type" value="Genomic_DNA"/>
</dbReference>
<keyword evidence="1" id="KW-0812">Transmembrane</keyword>
<gene>
    <name evidence="2" type="ORF">A5821_001382</name>
</gene>
<name>A0AAQ3W825_9ENTE</name>
<dbReference type="RefSeq" id="WP_086313840.1">
    <property type="nucleotide sequence ID" value="NZ_CP147244.1"/>
</dbReference>
<reference evidence="3" key="1">
    <citation type="submission" date="2017-05" db="EMBL/GenBank/DDBJ databases">
        <title>The Genome Sequence of EEnterococcus faecalis 9F2_4866.</title>
        <authorList>
            <consortium name="The Broad Institute Genomics Platform"/>
            <consortium name="The Broad Institute Genomic Center for Infectious Diseases"/>
            <person name="Earl A."/>
            <person name="Manson A."/>
            <person name="Schwartman J."/>
            <person name="Gilmore M."/>
            <person name="Abouelleil A."/>
            <person name="Cao P."/>
            <person name="Chapman S."/>
            <person name="Cusick C."/>
            <person name="Shea T."/>
            <person name="Young S."/>
            <person name="Neafsey D."/>
            <person name="Nusbaum C."/>
            <person name="Birren B."/>
        </authorList>
    </citation>
    <scope>NUCLEOTIDE SEQUENCE [LARGE SCALE GENOMIC DNA]</scope>
    <source>
        <strain evidence="3">7F3_DIV0205</strain>
    </source>
</reference>
<dbReference type="Proteomes" id="UP000194948">
    <property type="component" value="Chromosome"/>
</dbReference>
<keyword evidence="1" id="KW-0472">Membrane</keyword>
<evidence type="ECO:0000313" key="2">
    <source>
        <dbReference type="EMBL" id="WYK00288.1"/>
    </source>
</evidence>
<sequence>MLKKSNHYKGYILFESLIALSLICVVIGSYISLNTFLLKKNKQSSDQLVLYRVLYEEMKYYENHGGPLIQERYLDHRSYQLRFNKVGNKLIEVEIIDGKESVTIKKE</sequence>
<protein>
    <recommendedName>
        <fullName evidence="4">Type II secretion system protein</fullName>
    </recommendedName>
</protein>
<dbReference type="InterPro" id="IPR053468">
    <property type="entry name" value="ComGE-like"/>
</dbReference>
<dbReference type="AlphaFoldDB" id="A0AAQ3W825"/>